<evidence type="ECO:0000313" key="2">
    <source>
        <dbReference type="Proteomes" id="UP001597641"/>
    </source>
</evidence>
<dbReference type="RefSeq" id="WP_377482467.1">
    <property type="nucleotide sequence ID" value="NZ_JBHUOX010000003.1"/>
</dbReference>
<dbReference type="Proteomes" id="UP001597641">
    <property type="component" value="Unassembled WGS sequence"/>
</dbReference>
<gene>
    <name evidence="1" type="ORF">ACFS7Z_06315</name>
</gene>
<organism evidence="1 2">
    <name type="scientific">Pontibacter toksunensis</name>
    <dbReference type="NCBI Taxonomy" id="1332631"/>
    <lineage>
        <taxon>Bacteria</taxon>
        <taxon>Pseudomonadati</taxon>
        <taxon>Bacteroidota</taxon>
        <taxon>Cytophagia</taxon>
        <taxon>Cytophagales</taxon>
        <taxon>Hymenobacteraceae</taxon>
        <taxon>Pontibacter</taxon>
    </lineage>
</organism>
<comment type="caution">
    <text evidence="1">The sequence shown here is derived from an EMBL/GenBank/DDBJ whole genome shotgun (WGS) entry which is preliminary data.</text>
</comment>
<reference evidence="2" key="1">
    <citation type="journal article" date="2019" name="Int. J. Syst. Evol. Microbiol.">
        <title>The Global Catalogue of Microorganisms (GCM) 10K type strain sequencing project: providing services to taxonomists for standard genome sequencing and annotation.</title>
        <authorList>
            <consortium name="The Broad Institute Genomics Platform"/>
            <consortium name="The Broad Institute Genome Sequencing Center for Infectious Disease"/>
            <person name="Wu L."/>
            <person name="Ma J."/>
        </authorList>
    </citation>
    <scope>NUCLEOTIDE SEQUENCE [LARGE SCALE GENOMIC DNA]</scope>
    <source>
        <strain evidence="2">KCTC 23984</strain>
    </source>
</reference>
<evidence type="ECO:0000313" key="1">
    <source>
        <dbReference type="EMBL" id="MFD2999966.1"/>
    </source>
</evidence>
<protein>
    <submittedName>
        <fullName evidence="1">Uncharacterized protein</fullName>
    </submittedName>
</protein>
<dbReference type="PROSITE" id="PS51257">
    <property type="entry name" value="PROKAR_LIPOPROTEIN"/>
    <property type="match status" value="1"/>
</dbReference>
<dbReference type="EMBL" id="JBHUOX010000003">
    <property type="protein sequence ID" value="MFD2999966.1"/>
    <property type="molecule type" value="Genomic_DNA"/>
</dbReference>
<name>A0ABW6BRT1_9BACT</name>
<keyword evidence="2" id="KW-1185">Reference proteome</keyword>
<sequence>MYKISTSDKSDLTLLAVLFFLLLLFSSCTARVEKEVQGHQKTTEAVAAEEAAAVTVAAFNNTSDEVYFDFIAKTSGCLGEDVWLGGKLESKRKVMLSNSGAIFPVKEYQVTELTAVGLSTNNNYAVQDEEQIMKGVSRGNGVIHLQLTEGELELLSPSNTDPVVLAYEPIIMSKKIAGTWSCPQ</sequence>
<accession>A0ABW6BRT1</accession>
<proteinExistence type="predicted"/>